<keyword evidence="3" id="KW-1185">Reference proteome</keyword>
<dbReference type="OrthoDB" id="10262287at2759"/>
<dbReference type="Proteomes" id="UP000499080">
    <property type="component" value="Unassembled WGS sequence"/>
</dbReference>
<dbReference type="InterPro" id="IPR043154">
    <property type="entry name" value="Sec-1-like_dom1"/>
</dbReference>
<sequence length="100" mass="11939">MFQLQPNRFPAVDAQNIIFIVRPKLALMDLIADYILKIESMRGPKKEFHIFFVPRKNELCQERLKERRVWGNFTNKIEYTVELFPVDCDVLSMELETSFK</sequence>
<dbReference type="SUPFAM" id="SSF56815">
    <property type="entry name" value="Sec1/munc18-like (SM) proteins"/>
    <property type="match status" value="1"/>
</dbReference>
<dbReference type="AlphaFoldDB" id="A0A4Y1ZS35"/>
<evidence type="ECO:0000313" key="2">
    <source>
        <dbReference type="EMBL" id="GBL65361.1"/>
    </source>
</evidence>
<reference evidence="2 3" key="1">
    <citation type="journal article" date="2019" name="Sci. Rep.">
        <title>Orb-weaving spider Araneus ventricosus genome elucidates the spidroin gene catalogue.</title>
        <authorList>
            <person name="Kono N."/>
            <person name="Nakamura H."/>
            <person name="Ohtoshi R."/>
            <person name="Moran D.A.P."/>
            <person name="Shinohara A."/>
            <person name="Yoshida Y."/>
            <person name="Fujiwara M."/>
            <person name="Mori M."/>
            <person name="Tomita M."/>
            <person name="Arakawa K."/>
        </authorList>
    </citation>
    <scope>NUCLEOTIDE SEQUENCE [LARGE SCALE GENOMIC DNA]</scope>
</reference>
<dbReference type="EMBL" id="BGPR01077371">
    <property type="protein sequence ID" value="GBL65361.1"/>
    <property type="molecule type" value="Genomic_DNA"/>
</dbReference>
<dbReference type="InterPro" id="IPR036045">
    <property type="entry name" value="Sec1-like_sf"/>
</dbReference>
<dbReference type="Gene3D" id="3.40.50.2060">
    <property type="match status" value="1"/>
</dbReference>
<dbReference type="GO" id="GO:0016192">
    <property type="term" value="P:vesicle-mediated transport"/>
    <property type="evidence" value="ECO:0007669"/>
    <property type="project" value="InterPro"/>
</dbReference>
<gene>
    <name evidence="2" type="primary">VPS33A</name>
    <name evidence="2" type="ORF">AVEN_219049_1</name>
</gene>
<comment type="caution">
    <text evidence="2">The sequence shown here is derived from an EMBL/GenBank/DDBJ whole genome shotgun (WGS) entry which is preliminary data.</text>
</comment>
<name>A0A4Y1ZS35_ARAVE</name>
<dbReference type="Pfam" id="PF00995">
    <property type="entry name" value="Sec1"/>
    <property type="match status" value="1"/>
</dbReference>
<accession>A0A4Y1ZS35</accession>
<feature type="non-terminal residue" evidence="2">
    <location>
        <position position="100"/>
    </location>
</feature>
<comment type="similarity">
    <text evidence="1">Belongs to the STXBP/unc-18/SEC1 family.</text>
</comment>
<proteinExistence type="inferred from homology"/>
<protein>
    <submittedName>
        <fullName evidence="2">Vacuolar protein sorting-associated protein 33A</fullName>
    </submittedName>
</protein>
<dbReference type="InterPro" id="IPR001619">
    <property type="entry name" value="Sec1-like"/>
</dbReference>
<evidence type="ECO:0000313" key="3">
    <source>
        <dbReference type="Proteomes" id="UP000499080"/>
    </source>
</evidence>
<evidence type="ECO:0000256" key="1">
    <source>
        <dbReference type="ARBA" id="ARBA00009884"/>
    </source>
</evidence>
<organism evidence="2 3">
    <name type="scientific">Araneus ventricosus</name>
    <name type="common">Orbweaver spider</name>
    <name type="synonym">Epeira ventricosa</name>
    <dbReference type="NCBI Taxonomy" id="182803"/>
    <lineage>
        <taxon>Eukaryota</taxon>
        <taxon>Metazoa</taxon>
        <taxon>Ecdysozoa</taxon>
        <taxon>Arthropoda</taxon>
        <taxon>Chelicerata</taxon>
        <taxon>Arachnida</taxon>
        <taxon>Araneae</taxon>
        <taxon>Araneomorphae</taxon>
        <taxon>Entelegynae</taxon>
        <taxon>Araneoidea</taxon>
        <taxon>Araneidae</taxon>
        <taxon>Araneus</taxon>
    </lineage>
</organism>